<dbReference type="Pfam" id="PF00440">
    <property type="entry name" value="TetR_N"/>
    <property type="match status" value="1"/>
</dbReference>
<dbReference type="Pfam" id="PF17932">
    <property type="entry name" value="TetR_C_24"/>
    <property type="match status" value="1"/>
</dbReference>
<reference evidence="4" key="1">
    <citation type="journal article" date="2015" name="Int. J. Syst. Evol. Microbiol.">
        <title>Rhizobium alvei sp. nov., isolated from a freshwater river.</title>
        <authorList>
            <person name="Sheu S.Y."/>
            <person name="Huang H.W."/>
            <person name="Young C.C."/>
            <person name="Chen W.M."/>
        </authorList>
    </citation>
    <scope>NUCLEOTIDE SEQUENCE</scope>
    <source>
        <strain evidence="4">TNR-22</strain>
    </source>
</reference>
<dbReference type="InterPro" id="IPR036271">
    <property type="entry name" value="Tet_transcr_reg_TetR-rel_C_sf"/>
</dbReference>
<sequence>MQETATTKVSRYRRQPDAGLSRMEILEGAARSFQERGFAGTSIDDVAARIRSTKGRIYHHYSSKAELFFDVYRAGMEMNVAAIEPCLSAPGPADQRLHAMLRAHVRSMIETQAFQRVVWEGVEMLRQNALPEPEHAQLGELAELRHAYAERFRLVMEAARAEGFLAFQHSSIALNTAFMAVNGPVFWYRPREGQSAEEIEKIVDECALYAMRALGWTKDREVYADAEGQ</sequence>
<dbReference type="InterPro" id="IPR050109">
    <property type="entry name" value="HTH-type_TetR-like_transc_reg"/>
</dbReference>
<dbReference type="PROSITE" id="PS50977">
    <property type="entry name" value="HTH_TETR_2"/>
    <property type="match status" value="1"/>
</dbReference>
<evidence type="ECO:0000259" key="3">
    <source>
        <dbReference type="PROSITE" id="PS50977"/>
    </source>
</evidence>
<dbReference type="Gene3D" id="1.10.357.10">
    <property type="entry name" value="Tetracycline Repressor, domain 2"/>
    <property type="match status" value="1"/>
</dbReference>
<feature type="DNA-binding region" description="H-T-H motif" evidence="2">
    <location>
        <begin position="42"/>
        <end position="61"/>
    </location>
</feature>
<organism evidence="4 5">
    <name type="scientific">Rhizobium alvei</name>
    <dbReference type="NCBI Taxonomy" id="1132659"/>
    <lineage>
        <taxon>Bacteria</taxon>
        <taxon>Pseudomonadati</taxon>
        <taxon>Pseudomonadota</taxon>
        <taxon>Alphaproteobacteria</taxon>
        <taxon>Hyphomicrobiales</taxon>
        <taxon>Rhizobiaceae</taxon>
        <taxon>Rhizobium/Agrobacterium group</taxon>
        <taxon>Rhizobium</taxon>
    </lineage>
</organism>
<dbReference type="SUPFAM" id="SSF48498">
    <property type="entry name" value="Tetracyclin repressor-like, C-terminal domain"/>
    <property type="match status" value="1"/>
</dbReference>
<dbReference type="PRINTS" id="PR00455">
    <property type="entry name" value="HTHTETR"/>
</dbReference>
<keyword evidence="5" id="KW-1185">Reference proteome</keyword>
<evidence type="ECO:0000256" key="2">
    <source>
        <dbReference type="PROSITE-ProRule" id="PRU00335"/>
    </source>
</evidence>
<evidence type="ECO:0000256" key="1">
    <source>
        <dbReference type="ARBA" id="ARBA00023125"/>
    </source>
</evidence>
<dbReference type="RefSeq" id="WP_304374882.1">
    <property type="nucleotide sequence ID" value="NZ_JAUOZU010000002.1"/>
</dbReference>
<proteinExistence type="predicted"/>
<dbReference type="InterPro" id="IPR009057">
    <property type="entry name" value="Homeodomain-like_sf"/>
</dbReference>
<evidence type="ECO:0000313" key="4">
    <source>
        <dbReference type="EMBL" id="MDO6962993.1"/>
    </source>
</evidence>
<name>A0ABT8YI50_9HYPH</name>
<dbReference type="InterPro" id="IPR001647">
    <property type="entry name" value="HTH_TetR"/>
</dbReference>
<feature type="domain" description="HTH tetR-type" evidence="3">
    <location>
        <begin position="19"/>
        <end position="79"/>
    </location>
</feature>
<dbReference type="Proteomes" id="UP001174932">
    <property type="component" value="Unassembled WGS sequence"/>
</dbReference>
<dbReference type="Gene3D" id="1.10.10.60">
    <property type="entry name" value="Homeodomain-like"/>
    <property type="match status" value="1"/>
</dbReference>
<keyword evidence="1 2" id="KW-0238">DNA-binding</keyword>
<dbReference type="EMBL" id="JAUOZU010000002">
    <property type="protein sequence ID" value="MDO6962993.1"/>
    <property type="molecule type" value="Genomic_DNA"/>
</dbReference>
<dbReference type="PANTHER" id="PTHR30055:SF226">
    <property type="entry name" value="HTH-TYPE TRANSCRIPTIONAL REGULATOR PKSA"/>
    <property type="match status" value="1"/>
</dbReference>
<reference evidence="4" key="2">
    <citation type="submission" date="2023-07" db="EMBL/GenBank/DDBJ databases">
        <authorList>
            <person name="Shen H."/>
        </authorList>
    </citation>
    <scope>NUCLEOTIDE SEQUENCE</scope>
    <source>
        <strain evidence="4">TNR-22</strain>
    </source>
</reference>
<protein>
    <submittedName>
        <fullName evidence="4">TetR/AcrR family transcriptional regulator</fullName>
    </submittedName>
</protein>
<dbReference type="PANTHER" id="PTHR30055">
    <property type="entry name" value="HTH-TYPE TRANSCRIPTIONAL REGULATOR RUTR"/>
    <property type="match status" value="1"/>
</dbReference>
<comment type="caution">
    <text evidence="4">The sequence shown here is derived from an EMBL/GenBank/DDBJ whole genome shotgun (WGS) entry which is preliminary data.</text>
</comment>
<evidence type="ECO:0000313" key="5">
    <source>
        <dbReference type="Proteomes" id="UP001174932"/>
    </source>
</evidence>
<gene>
    <name evidence="4" type="ORF">Q4481_03430</name>
</gene>
<accession>A0ABT8YI50</accession>
<dbReference type="SUPFAM" id="SSF46689">
    <property type="entry name" value="Homeodomain-like"/>
    <property type="match status" value="1"/>
</dbReference>
<dbReference type="InterPro" id="IPR041490">
    <property type="entry name" value="KstR2_TetR_C"/>
</dbReference>